<reference evidence="1 2" key="1">
    <citation type="journal article" date="2018" name="Science">
        <title>The opium poppy genome and morphinan production.</title>
        <authorList>
            <person name="Guo L."/>
            <person name="Winzer T."/>
            <person name="Yang X."/>
            <person name="Li Y."/>
            <person name="Ning Z."/>
            <person name="He Z."/>
            <person name="Teodor R."/>
            <person name="Lu Y."/>
            <person name="Bowser T.A."/>
            <person name="Graham I.A."/>
            <person name="Ye K."/>
        </authorList>
    </citation>
    <scope>NUCLEOTIDE SEQUENCE [LARGE SCALE GENOMIC DNA]</scope>
    <source>
        <strain evidence="2">cv. HN1</strain>
        <tissue evidence="1">Leaves</tissue>
    </source>
</reference>
<keyword evidence="2" id="KW-1185">Reference proteome</keyword>
<protein>
    <submittedName>
        <fullName evidence="1">Uncharacterized protein</fullName>
    </submittedName>
</protein>
<gene>
    <name evidence="1" type="ORF">C5167_008680</name>
</gene>
<sequence>MIMVKKKILVHRSHLSLNLNKFMTVCLYQKQQCVGVVEIAQRVFIGGIGYSLCKKLRHLTSDYLICFQYFSFTDFAIHRKFALRVAIPQRSLLAPDLFW</sequence>
<organism evidence="1 2">
    <name type="scientific">Papaver somniferum</name>
    <name type="common">Opium poppy</name>
    <dbReference type="NCBI Taxonomy" id="3469"/>
    <lineage>
        <taxon>Eukaryota</taxon>
        <taxon>Viridiplantae</taxon>
        <taxon>Streptophyta</taxon>
        <taxon>Embryophyta</taxon>
        <taxon>Tracheophyta</taxon>
        <taxon>Spermatophyta</taxon>
        <taxon>Magnoliopsida</taxon>
        <taxon>Ranunculales</taxon>
        <taxon>Papaveraceae</taxon>
        <taxon>Papaveroideae</taxon>
        <taxon>Papaver</taxon>
    </lineage>
</organism>
<accession>A0A4Y7JYY4</accession>
<evidence type="ECO:0000313" key="2">
    <source>
        <dbReference type="Proteomes" id="UP000316621"/>
    </source>
</evidence>
<dbReference type="Proteomes" id="UP000316621">
    <property type="component" value="Chromosome 6"/>
</dbReference>
<name>A0A4Y7JYY4_PAPSO</name>
<evidence type="ECO:0000313" key="1">
    <source>
        <dbReference type="EMBL" id="RZC64988.1"/>
    </source>
</evidence>
<proteinExistence type="predicted"/>
<dbReference type="EMBL" id="CM010720">
    <property type="protein sequence ID" value="RZC64988.1"/>
    <property type="molecule type" value="Genomic_DNA"/>
</dbReference>
<dbReference type="Gramene" id="RZC64988">
    <property type="protein sequence ID" value="RZC64988"/>
    <property type="gene ID" value="C5167_008680"/>
</dbReference>
<dbReference type="AlphaFoldDB" id="A0A4Y7JYY4"/>